<dbReference type="InterPro" id="IPR013196">
    <property type="entry name" value="HTH_11"/>
</dbReference>
<dbReference type="AlphaFoldDB" id="A0A364VBD2"/>
<proteinExistence type="predicted"/>
<dbReference type="RefSeq" id="WP_112769544.1">
    <property type="nucleotide sequence ID" value="NZ_CP063191.1"/>
</dbReference>
<dbReference type="InterPro" id="IPR026881">
    <property type="entry name" value="WYL_dom"/>
</dbReference>
<gene>
    <name evidence="3" type="ORF">CWC39_05690</name>
</gene>
<dbReference type="PROSITE" id="PS52050">
    <property type="entry name" value="WYL"/>
    <property type="match status" value="1"/>
</dbReference>
<dbReference type="InterPro" id="IPR036390">
    <property type="entry name" value="WH_DNA-bd_sf"/>
</dbReference>
<comment type="caution">
    <text evidence="3">The sequence shown here is derived from an EMBL/GenBank/DDBJ whole genome shotgun (WGS) entry which is preliminary data.</text>
</comment>
<name>A0A364VBD2_9CORY</name>
<sequence>MCGFQDHLWGSSASRGWQVRRTDLVRYVCDDGLMTSPTHRAIALLSLFSVAQCWSGATLADRLRVSSRTIRRDVNRLRDMGFPIEAEQGPEGGYRMRTGGDHYLAVLDDAQSVSVAVALLQAAAGAPVTSTADSLRAIETLQHLLPSSVLSSVKSVYAASGTVDVGWNVPPDTRLIAELAAACNRKVRVRFRYCDSRGRVSSRDVEPLRILTTGNAWYCVSFDSNRQALRSFRLDRITELTVTTFRAERRELPDPVRYLQQNLTETPRWPVWARVRYIAPLEMIVGEVPGIYGSCRSAEDGTTEVTAGAEDWDALAGHLALIAIKLGVTMQPISPPEFSDALVRIGRRITSFGAP</sequence>
<dbReference type="InterPro" id="IPR051534">
    <property type="entry name" value="CBASS_pafABC_assoc_protein"/>
</dbReference>
<evidence type="ECO:0000259" key="2">
    <source>
        <dbReference type="Pfam" id="PF13280"/>
    </source>
</evidence>
<dbReference type="PANTHER" id="PTHR34580">
    <property type="match status" value="1"/>
</dbReference>
<accession>A0A364VBD2</accession>
<evidence type="ECO:0000313" key="4">
    <source>
        <dbReference type="Proteomes" id="UP000251047"/>
    </source>
</evidence>
<dbReference type="OrthoDB" id="8555652at2"/>
<dbReference type="Pfam" id="PF08279">
    <property type="entry name" value="HTH_11"/>
    <property type="match status" value="1"/>
</dbReference>
<dbReference type="SUPFAM" id="SSF46785">
    <property type="entry name" value="Winged helix' DNA-binding domain"/>
    <property type="match status" value="1"/>
</dbReference>
<dbReference type="EMBL" id="PHQP01000035">
    <property type="protein sequence ID" value="RAV33962.1"/>
    <property type="molecule type" value="Genomic_DNA"/>
</dbReference>
<protein>
    <recommendedName>
        <fullName evidence="5">Transcriptional regulator</fullName>
    </recommendedName>
</protein>
<evidence type="ECO:0008006" key="5">
    <source>
        <dbReference type="Google" id="ProtNLM"/>
    </source>
</evidence>
<dbReference type="PANTHER" id="PTHR34580:SF3">
    <property type="entry name" value="PROTEIN PAFB"/>
    <property type="match status" value="1"/>
</dbReference>
<evidence type="ECO:0000313" key="3">
    <source>
        <dbReference type="EMBL" id="RAV33962.1"/>
    </source>
</evidence>
<reference evidence="3 4" key="1">
    <citation type="journal article" date="2018" name="Syst. Appl. Microbiol.">
        <title>Corynebacterium heidelbergense sp. nov., isolated from the preen glands of Egyptian geese (Alopochen aegyptiacus).</title>
        <authorList>
            <person name="Braun M.S."/>
            <person name="Wang E."/>
            <person name="Zimmermann S."/>
            <person name="Wink M."/>
        </authorList>
    </citation>
    <scope>NUCLEOTIDE SEQUENCE [LARGE SCALE GENOMIC DNA]</scope>
    <source>
        <strain evidence="3 4">DSM 104638</strain>
    </source>
</reference>
<feature type="domain" description="Helix-turn-helix type 11" evidence="1">
    <location>
        <begin position="54"/>
        <end position="95"/>
    </location>
</feature>
<dbReference type="Pfam" id="PF13280">
    <property type="entry name" value="WYL"/>
    <property type="match status" value="1"/>
</dbReference>
<evidence type="ECO:0000259" key="1">
    <source>
        <dbReference type="Pfam" id="PF08279"/>
    </source>
</evidence>
<dbReference type="Proteomes" id="UP000251047">
    <property type="component" value="Unassembled WGS sequence"/>
</dbReference>
<dbReference type="InterPro" id="IPR036388">
    <property type="entry name" value="WH-like_DNA-bd_sf"/>
</dbReference>
<organism evidence="3 4">
    <name type="scientific">Corynebacterium heidelbergense</name>
    <dbReference type="NCBI Taxonomy" id="2055947"/>
    <lineage>
        <taxon>Bacteria</taxon>
        <taxon>Bacillati</taxon>
        <taxon>Actinomycetota</taxon>
        <taxon>Actinomycetes</taxon>
        <taxon>Mycobacteriales</taxon>
        <taxon>Corynebacteriaceae</taxon>
        <taxon>Corynebacterium</taxon>
    </lineage>
</organism>
<feature type="domain" description="WYL" evidence="2">
    <location>
        <begin position="175"/>
        <end position="242"/>
    </location>
</feature>
<dbReference type="Gene3D" id="1.10.10.10">
    <property type="entry name" value="Winged helix-like DNA-binding domain superfamily/Winged helix DNA-binding domain"/>
    <property type="match status" value="1"/>
</dbReference>